<dbReference type="Proteomes" id="UP000198683">
    <property type="component" value="Unassembled WGS sequence"/>
</dbReference>
<keyword evidence="1" id="KW-0812">Transmembrane</keyword>
<feature type="transmembrane region" description="Helical" evidence="1">
    <location>
        <begin position="91"/>
        <end position="111"/>
    </location>
</feature>
<evidence type="ECO:0000256" key="1">
    <source>
        <dbReference type="SAM" id="Phobius"/>
    </source>
</evidence>
<dbReference type="STRING" id="683260.SAMN05421874_110199"/>
<feature type="transmembrane region" description="Helical" evidence="1">
    <location>
        <begin position="159"/>
        <end position="177"/>
    </location>
</feature>
<gene>
    <name evidence="2" type="ORF">SAMN05421874_110199</name>
</gene>
<accession>A0A1G9EAA6</accession>
<dbReference type="RefSeq" id="WP_176903166.1">
    <property type="nucleotide sequence ID" value="NZ_FNFB01000010.1"/>
</dbReference>
<feature type="transmembrane region" description="Helical" evidence="1">
    <location>
        <begin position="123"/>
        <end position="147"/>
    </location>
</feature>
<reference evidence="2 3" key="1">
    <citation type="submission" date="2016-10" db="EMBL/GenBank/DDBJ databases">
        <authorList>
            <person name="de Groot N.N."/>
        </authorList>
    </citation>
    <scope>NUCLEOTIDE SEQUENCE [LARGE SCALE GENOMIC DNA]</scope>
    <source>
        <strain evidence="2 3">CGMCC 4.5681</strain>
    </source>
</reference>
<sequence length="240" mass="24180">MSSPHRVLLTAAIPLLVSASAGVVAQLVGASLLGHQATVQLAAFALVGAVLNPVTAAVSGGLRGMAPFVAACRDRPAEALAVLKDARRLSLGLGVAGAGVMLCVPLIARIGGAPPEVTAEFGALPVLFALHVLLSAAGGGANGMLVALGRSRLVLRSSLPATGVQVVLLLVLVPSMGVQGTGVALLAATVVALVLSNTLLLRLPEWSGQSVWPGRPRPRRIARMARVGVPMSATRSSSSR</sequence>
<protein>
    <submittedName>
        <fullName evidence="2">Multidrug resistance protein, MATE family</fullName>
    </submittedName>
</protein>
<keyword evidence="1" id="KW-1133">Transmembrane helix</keyword>
<feature type="transmembrane region" description="Helical" evidence="1">
    <location>
        <begin position="183"/>
        <end position="201"/>
    </location>
</feature>
<feature type="transmembrane region" description="Helical" evidence="1">
    <location>
        <begin position="41"/>
        <end position="70"/>
    </location>
</feature>
<organism evidence="2 3">
    <name type="scientific">Nonomuraea maritima</name>
    <dbReference type="NCBI Taxonomy" id="683260"/>
    <lineage>
        <taxon>Bacteria</taxon>
        <taxon>Bacillati</taxon>
        <taxon>Actinomycetota</taxon>
        <taxon>Actinomycetes</taxon>
        <taxon>Streptosporangiales</taxon>
        <taxon>Streptosporangiaceae</taxon>
        <taxon>Nonomuraea</taxon>
    </lineage>
</organism>
<dbReference type="CDD" id="cd12082">
    <property type="entry name" value="MATE_like"/>
    <property type="match status" value="1"/>
</dbReference>
<dbReference type="EMBL" id="FNFB01000010">
    <property type="protein sequence ID" value="SDK73100.1"/>
    <property type="molecule type" value="Genomic_DNA"/>
</dbReference>
<evidence type="ECO:0000313" key="2">
    <source>
        <dbReference type="EMBL" id="SDK73100.1"/>
    </source>
</evidence>
<proteinExistence type="predicted"/>
<keyword evidence="3" id="KW-1185">Reference proteome</keyword>
<keyword evidence="1" id="KW-0472">Membrane</keyword>
<name>A0A1G9EAA6_9ACTN</name>
<evidence type="ECO:0000313" key="3">
    <source>
        <dbReference type="Proteomes" id="UP000198683"/>
    </source>
</evidence>
<dbReference type="AlphaFoldDB" id="A0A1G9EAA6"/>